<evidence type="ECO:0000313" key="1">
    <source>
        <dbReference type="EMBL" id="MBO0951401.1"/>
    </source>
</evidence>
<evidence type="ECO:0000313" key="2">
    <source>
        <dbReference type="Proteomes" id="UP000664628"/>
    </source>
</evidence>
<dbReference type="RefSeq" id="WP_207331339.1">
    <property type="nucleotide sequence ID" value="NZ_JAFMYW010000007.1"/>
</dbReference>
<dbReference type="Proteomes" id="UP000664628">
    <property type="component" value="Unassembled WGS sequence"/>
</dbReference>
<reference evidence="1 2" key="1">
    <citation type="submission" date="2021-03" db="EMBL/GenBank/DDBJ databases">
        <title>Fibrella sp. HMF5405 genome sequencing and assembly.</title>
        <authorList>
            <person name="Kang H."/>
            <person name="Kim H."/>
            <person name="Bae S."/>
            <person name="Joh K."/>
        </authorList>
    </citation>
    <scope>NUCLEOTIDE SEQUENCE [LARGE SCALE GENOMIC DNA]</scope>
    <source>
        <strain evidence="1 2">HMF5405</strain>
    </source>
</reference>
<protein>
    <submittedName>
        <fullName evidence="1">Uncharacterized protein</fullName>
    </submittedName>
</protein>
<accession>A0ABS3JN10</accession>
<dbReference type="EMBL" id="JAFMYW010000007">
    <property type="protein sequence ID" value="MBO0951401.1"/>
    <property type="molecule type" value="Genomic_DNA"/>
</dbReference>
<proteinExistence type="predicted"/>
<sequence length="74" mass="8452">MFTQHNQQNVASPLKASIQDLARLHQFYDPSDEMLWAFFNARVLMNQPIEVDDFVLQIVLSDEPYGQIPTTAVG</sequence>
<organism evidence="1 2">
    <name type="scientific">Fibrella forsythiae</name>
    <dbReference type="NCBI Taxonomy" id="2817061"/>
    <lineage>
        <taxon>Bacteria</taxon>
        <taxon>Pseudomonadati</taxon>
        <taxon>Bacteroidota</taxon>
        <taxon>Cytophagia</taxon>
        <taxon>Cytophagales</taxon>
        <taxon>Spirosomataceae</taxon>
        <taxon>Fibrella</taxon>
    </lineage>
</organism>
<keyword evidence="2" id="KW-1185">Reference proteome</keyword>
<comment type="caution">
    <text evidence="1">The sequence shown here is derived from an EMBL/GenBank/DDBJ whole genome shotgun (WGS) entry which is preliminary data.</text>
</comment>
<gene>
    <name evidence="1" type="ORF">J2I46_22650</name>
</gene>
<name>A0ABS3JN10_9BACT</name>